<dbReference type="EC" id="2.1.3.15" evidence="10"/>
<keyword evidence="15" id="KW-1185">Reference proteome</keyword>
<evidence type="ECO:0000256" key="1">
    <source>
        <dbReference type="ARBA" id="ARBA00004956"/>
    </source>
</evidence>
<keyword evidence="3 10" id="KW-0808">Transferase</keyword>
<comment type="function">
    <text evidence="10">Component of the acetyl coenzyme A carboxylase (ACC) complex. First, biotin carboxylase catalyzes the carboxylation of biotin on its carrier protein (BCCP) and then the CO(2) group is transferred by the carboxyltransferase to acetyl-CoA to form malonyl-CoA.</text>
</comment>
<dbReference type="NCBIfam" id="TIGR00513">
    <property type="entry name" value="accA"/>
    <property type="match status" value="1"/>
</dbReference>
<evidence type="ECO:0000313" key="14">
    <source>
        <dbReference type="Proteomes" id="UP000216475"/>
    </source>
</evidence>
<evidence type="ECO:0000256" key="9">
    <source>
        <dbReference type="ARBA" id="ARBA00049152"/>
    </source>
</evidence>
<keyword evidence="5 10" id="KW-0276">Fatty acid metabolism</keyword>
<dbReference type="Proteomes" id="UP000216852">
    <property type="component" value="Unassembled WGS sequence"/>
</dbReference>
<dbReference type="AlphaFoldDB" id="A0A268H9V6"/>
<sequence>MKQVLEFEKPVIALREKIAELKTFTKESDLDLTEEIVKLETRLERLENDIYTNLKPWDRVQMARHAERPTTLDYVEQLFTDFLEFHGDRYYGDDAAIVAGIAKYKGRPVTIVGHQRGKTTKENIRRNFGMPHPEGFRKAARHMQQAAKFGRPIICFIDTKGAFPGRAAEERGQSEAIARNLMEMSGFEVPIICIVIGEGGSGGALALGVGDRLLMLENSTFSVISPEGAASILWKDGGKAKEAAEKLKITAPDLKELGVIDDIIPEIRGGAHRDLSAQAELVDQAIAEHLSQLEKLDKQVLLEQRWEKYSNIGSFAE</sequence>
<keyword evidence="6 10" id="KW-0067">ATP-binding</keyword>
<comment type="pathway">
    <text evidence="1 10">Lipid metabolism; malonyl-CoA biosynthesis; malonyl-CoA from acetyl-CoA: step 1/1.</text>
</comment>
<dbReference type="EMBL" id="NPBH01000074">
    <property type="protein sequence ID" value="PAE06620.1"/>
    <property type="molecule type" value="Genomic_DNA"/>
</dbReference>
<dbReference type="SUPFAM" id="SSF52096">
    <property type="entry name" value="ClpP/crotonase"/>
    <property type="match status" value="1"/>
</dbReference>
<comment type="caution">
    <text evidence="13">The sequence shown here is derived from an EMBL/GenBank/DDBJ whole genome shotgun (WGS) entry which is preliminary data.</text>
</comment>
<dbReference type="PRINTS" id="PR01069">
    <property type="entry name" value="ACCCTRFRASEA"/>
</dbReference>
<dbReference type="Proteomes" id="UP000216475">
    <property type="component" value="Unassembled WGS sequence"/>
</dbReference>
<dbReference type="UniPathway" id="UPA00655">
    <property type="reaction ID" value="UER00711"/>
</dbReference>
<dbReference type="Pfam" id="PF03255">
    <property type="entry name" value="ACCA"/>
    <property type="match status" value="1"/>
</dbReference>
<dbReference type="PANTHER" id="PTHR42853">
    <property type="entry name" value="ACETYL-COENZYME A CARBOXYLASE CARBOXYL TRANSFERASE SUBUNIT ALPHA"/>
    <property type="match status" value="1"/>
</dbReference>
<keyword evidence="7 10" id="KW-0443">Lipid metabolism</keyword>
<dbReference type="RefSeq" id="WP_095220152.1">
    <property type="nucleotide sequence ID" value="NZ_JBIVTN010000001.1"/>
</dbReference>
<comment type="catalytic activity">
    <reaction evidence="9 10">
        <text>N(6)-carboxybiotinyl-L-lysyl-[protein] + acetyl-CoA = N(6)-biotinyl-L-lysyl-[protein] + malonyl-CoA</text>
        <dbReference type="Rhea" id="RHEA:54728"/>
        <dbReference type="Rhea" id="RHEA-COMP:10505"/>
        <dbReference type="Rhea" id="RHEA-COMP:10506"/>
        <dbReference type="ChEBI" id="CHEBI:57288"/>
        <dbReference type="ChEBI" id="CHEBI:57384"/>
        <dbReference type="ChEBI" id="CHEBI:83144"/>
        <dbReference type="ChEBI" id="CHEBI:83145"/>
        <dbReference type="EC" id="2.1.3.15"/>
    </reaction>
</comment>
<accession>A0A268H9V6</accession>
<keyword evidence="8 10" id="KW-0275">Fatty acid biosynthesis</keyword>
<dbReference type="Gene3D" id="3.90.226.10">
    <property type="entry name" value="2-enoyl-CoA Hydratase, Chain A, domain 1"/>
    <property type="match status" value="1"/>
</dbReference>
<dbReference type="NCBIfam" id="NF041504">
    <property type="entry name" value="AccA_sub"/>
    <property type="match status" value="1"/>
</dbReference>
<evidence type="ECO:0000256" key="3">
    <source>
        <dbReference type="ARBA" id="ARBA00022679"/>
    </source>
</evidence>
<evidence type="ECO:0000256" key="10">
    <source>
        <dbReference type="HAMAP-Rule" id="MF_00823"/>
    </source>
</evidence>
<dbReference type="GO" id="GO:0009317">
    <property type="term" value="C:acetyl-CoA carboxylase complex"/>
    <property type="evidence" value="ECO:0007669"/>
    <property type="project" value="InterPro"/>
</dbReference>
<dbReference type="GO" id="GO:0005524">
    <property type="term" value="F:ATP binding"/>
    <property type="evidence" value="ECO:0007669"/>
    <property type="project" value="UniProtKB-KW"/>
</dbReference>
<evidence type="ECO:0000256" key="4">
    <source>
        <dbReference type="ARBA" id="ARBA00022741"/>
    </source>
</evidence>
<keyword evidence="4 10" id="KW-0547">Nucleotide-binding</keyword>
<keyword evidence="10" id="KW-0963">Cytoplasm</keyword>
<dbReference type="OrthoDB" id="9808023at2"/>
<evidence type="ECO:0000313" key="13">
    <source>
        <dbReference type="EMBL" id="PAE06620.1"/>
    </source>
</evidence>
<evidence type="ECO:0000256" key="2">
    <source>
        <dbReference type="ARBA" id="ARBA00022516"/>
    </source>
</evidence>
<comment type="subunit">
    <text evidence="10">Acetyl-CoA carboxylase is a heterohexamer composed of biotin carboxyl carrier protein (AccB), biotin carboxylase (AccC) and two subunits each of ACCase subunit alpha (AccA) and ACCase subunit beta (AccD).</text>
</comment>
<reference evidence="14 15" key="1">
    <citation type="submission" date="2017-07" db="EMBL/GenBank/DDBJ databases">
        <title>Isolation and whole genome analysis of endospore-forming bacteria from heroin.</title>
        <authorList>
            <person name="Kalinowski J."/>
            <person name="Ahrens B."/>
            <person name="Al-Dilaimi A."/>
            <person name="Winkler A."/>
            <person name="Wibberg D."/>
            <person name="Schleenbecker U."/>
            <person name="Ruckert C."/>
            <person name="Wolfel R."/>
            <person name="Grass G."/>
        </authorList>
    </citation>
    <scope>NUCLEOTIDE SEQUENCE [LARGE SCALE GENOMIC DNA]</scope>
    <source>
        <strain evidence="13 14">7509</strain>
        <strain evidence="12 15">7517-1</strain>
    </source>
</reference>
<dbReference type="EMBL" id="NPBJ01000012">
    <property type="protein sequence ID" value="PAE00711.1"/>
    <property type="molecule type" value="Genomic_DNA"/>
</dbReference>
<dbReference type="GO" id="GO:0006633">
    <property type="term" value="P:fatty acid biosynthetic process"/>
    <property type="evidence" value="ECO:0007669"/>
    <property type="project" value="UniProtKB-KW"/>
</dbReference>
<evidence type="ECO:0000259" key="11">
    <source>
        <dbReference type="PROSITE" id="PS50989"/>
    </source>
</evidence>
<dbReference type="PROSITE" id="PS50989">
    <property type="entry name" value="COA_CT_CTER"/>
    <property type="match status" value="1"/>
</dbReference>
<evidence type="ECO:0000256" key="7">
    <source>
        <dbReference type="ARBA" id="ARBA00023098"/>
    </source>
</evidence>
<feature type="domain" description="CoA carboxyltransferase C-terminal" evidence="11">
    <location>
        <begin position="38"/>
        <end position="292"/>
    </location>
</feature>
<evidence type="ECO:0000313" key="12">
    <source>
        <dbReference type="EMBL" id="PAE00711.1"/>
    </source>
</evidence>
<evidence type="ECO:0000256" key="8">
    <source>
        <dbReference type="ARBA" id="ARBA00023160"/>
    </source>
</evidence>
<comment type="similarity">
    <text evidence="10">Belongs to the AccA family.</text>
</comment>
<evidence type="ECO:0000256" key="6">
    <source>
        <dbReference type="ARBA" id="ARBA00022840"/>
    </source>
</evidence>
<organism evidence="13 14">
    <name type="scientific">Terribacillus saccharophilus</name>
    <dbReference type="NCBI Taxonomy" id="361277"/>
    <lineage>
        <taxon>Bacteria</taxon>
        <taxon>Bacillati</taxon>
        <taxon>Bacillota</taxon>
        <taxon>Bacilli</taxon>
        <taxon>Bacillales</taxon>
        <taxon>Bacillaceae</taxon>
        <taxon>Terribacillus</taxon>
    </lineage>
</organism>
<evidence type="ECO:0000256" key="5">
    <source>
        <dbReference type="ARBA" id="ARBA00022832"/>
    </source>
</evidence>
<comment type="subcellular location">
    <subcellularLocation>
        <location evidence="10">Cytoplasm</location>
    </subcellularLocation>
</comment>
<dbReference type="PANTHER" id="PTHR42853:SF3">
    <property type="entry name" value="ACETYL-COENZYME A CARBOXYLASE CARBOXYL TRANSFERASE SUBUNIT ALPHA, CHLOROPLASTIC"/>
    <property type="match status" value="1"/>
</dbReference>
<dbReference type="InterPro" id="IPR029045">
    <property type="entry name" value="ClpP/crotonase-like_dom_sf"/>
</dbReference>
<dbReference type="GO" id="GO:0016743">
    <property type="term" value="F:carboxyl- or carbamoyltransferase activity"/>
    <property type="evidence" value="ECO:0007669"/>
    <property type="project" value="UniProtKB-UniRule"/>
</dbReference>
<protein>
    <recommendedName>
        <fullName evidence="10">Acetyl-coenzyme A carboxylase carboxyl transferase subunit alpha</fullName>
        <shortName evidence="10">ACCase subunit alpha</shortName>
        <shortName evidence="10">Acetyl-CoA carboxylase carboxyltransferase subunit alpha</shortName>
        <ecNumber evidence="10">2.1.3.15</ecNumber>
    </recommendedName>
</protein>
<name>A0A268H9V6_9BACI</name>
<proteinExistence type="inferred from homology"/>
<dbReference type="GO" id="GO:0003989">
    <property type="term" value="F:acetyl-CoA carboxylase activity"/>
    <property type="evidence" value="ECO:0007669"/>
    <property type="project" value="InterPro"/>
</dbReference>
<dbReference type="InterPro" id="IPR001095">
    <property type="entry name" value="Acetyl_CoA_COase_a_su"/>
</dbReference>
<dbReference type="GO" id="GO:2001295">
    <property type="term" value="P:malonyl-CoA biosynthetic process"/>
    <property type="evidence" value="ECO:0007669"/>
    <property type="project" value="UniProtKB-UniRule"/>
</dbReference>
<dbReference type="InterPro" id="IPR011763">
    <property type="entry name" value="COA_CT_C"/>
</dbReference>
<gene>
    <name evidence="10 13" type="primary">accA</name>
    <name evidence="12" type="ORF">CHH48_06090</name>
    <name evidence="13" type="ORF">CHI12_16105</name>
</gene>
<dbReference type="HAMAP" id="MF_00823">
    <property type="entry name" value="AcetylCoA_CT_alpha"/>
    <property type="match status" value="1"/>
</dbReference>
<dbReference type="NCBIfam" id="NF004344">
    <property type="entry name" value="PRK05724.1"/>
    <property type="match status" value="1"/>
</dbReference>
<keyword evidence="2 10" id="KW-0444">Lipid biosynthesis</keyword>
<evidence type="ECO:0000313" key="15">
    <source>
        <dbReference type="Proteomes" id="UP000216852"/>
    </source>
</evidence>